<accession>A0A1X6NXV5</accession>
<dbReference type="EMBL" id="KV918994">
    <property type="protein sequence ID" value="OSX73469.1"/>
    <property type="molecule type" value="Genomic_DNA"/>
</dbReference>
<organism evidence="4 5">
    <name type="scientific">Porphyra umbilicalis</name>
    <name type="common">Purple laver</name>
    <name type="synonym">Red alga</name>
    <dbReference type="NCBI Taxonomy" id="2786"/>
    <lineage>
        <taxon>Eukaryota</taxon>
        <taxon>Rhodophyta</taxon>
        <taxon>Bangiophyceae</taxon>
        <taxon>Bangiales</taxon>
        <taxon>Bangiaceae</taxon>
        <taxon>Porphyra</taxon>
    </lineage>
</organism>
<evidence type="ECO:0000256" key="2">
    <source>
        <dbReference type="SAM" id="Phobius"/>
    </source>
</evidence>
<name>A0A1X6NXV5_PORUM</name>
<sequence>MQPSHGRRRRLWRLTVSALAAAVAAATGARVAADDCPALLNLTSFYPRTLLLVGPSDKVAPVSLQNLRFSSSSTPIRVSSGMQVQLKVRVDPSCNATVNHPAARRALAAAILVRLRGGSTRAILTHRSWQWMQSELDQGSPKWEGAPLDDAPAPAGATWLTNVPSLAGSGTFWATIMTTMPANVCEDADPEMVGVVGSEGDVEQRQGWGTAPLAMTAVLGGLLLLMSGVAVAMQTVLHRLRRLNRDADDDADRPDKLGKREPGKTSAGSLEKDPETPPGTLRASTAARRRQRPQAASHEVQSAPTSPWARAGAAGTAWRPPPLVAPCGERTPPKARYPAVLPQPPPISFTGRPNAPSNAGIAPIISSAEARHRHGEQGIGDDDLKRLSDLATELATGFRAPPSVPAALLSPKPPPLPAALVSPGPPPLPAVLFSPTPPALPAVLLSPEPPSVPAERRHPPSV</sequence>
<keyword evidence="2" id="KW-0812">Transmembrane</keyword>
<feature type="region of interest" description="Disordered" evidence="1">
    <location>
        <begin position="247"/>
        <end position="344"/>
    </location>
</feature>
<feature type="compositionally biased region" description="Low complexity" evidence="1">
    <location>
        <begin position="307"/>
        <end position="318"/>
    </location>
</feature>
<keyword evidence="2" id="KW-0472">Membrane</keyword>
<keyword evidence="3" id="KW-0732">Signal</keyword>
<dbReference type="AlphaFoldDB" id="A0A1X6NXV5"/>
<evidence type="ECO:0000256" key="1">
    <source>
        <dbReference type="SAM" id="MobiDB-lite"/>
    </source>
</evidence>
<evidence type="ECO:0000313" key="4">
    <source>
        <dbReference type="EMBL" id="OSX73469.1"/>
    </source>
</evidence>
<reference evidence="4 5" key="1">
    <citation type="submission" date="2017-03" db="EMBL/GenBank/DDBJ databases">
        <title>WGS assembly of Porphyra umbilicalis.</title>
        <authorList>
            <person name="Brawley S.H."/>
            <person name="Blouin N.A."/>
            <person name="Ficko-Blean E."/>
            <person name="Wheeler G.L."/>
            <person name="Lohr M."/>
            <person name="Goodson H.V."/>
            <person name="Jenkins J.W."/>
            <person name="Blaby-Haas C.E."/>
            <person name="Helliwell K.E."/>
            <person name="Chan C."/>
            <person name="Marriage T."/>
            <person name="Bhattacharya D."/>
            <person name="Klein A.S."/>
            <person name="Badis Y."/>
            <person name="Brodie J."/>
            <person name="Cao Y."/>
            <person name="Collen J."/>
            <person name="Dittami S.M."/>
            <person name="Gachon C.M."/>
            <person name="Green B.R."/>
            <person name="Karpowicz S."/>
            <person name="Kim J.W."/>
            <person name="Kudahl U."/>
            <person name="Lin S."/>
            <person name="Michel G."/>
            <person name="Mittag M."/>
            <person name="Olson B.J."/>
            <person name="Pangilinan J."/>
            <person name="Peng Y."/>
            <person name="Qiu H."/>
            <person name="Shu S."/>
            <person name="Singer J.T."/>
            <person name="Smith A.G."/>
            <person name="Sprecher B.N."/>
            <person name="Wagner V."/>
            <person name="Wang W."/>
            <person name="Wang Z.-Y."/>
            <person name="Yan J."/>
            <person name="Yarish C."/>
            <person name="Zoeuner-Riek S."/>
            <person name="Zhuang Y."/>
            <person name="Zou Y."/>
            <person name="Lindquist E.A."/>
            <person name="Grimwood J."/>
            <person name="Barry K."/>
            <person name="Rokhsar D.S."/>
            <person name="Schmutz J."/>
            <person name="Stiller J.W."/>
            <person name="Grossman A.R."/>
            <person name="Prochnik S.E."/>
        </authorList>
    </citation>
    <scope>NUCLEOTIDE SEQUENCE [LARGE SCALE GENOMIC DNA]</scope>
    <source>
        <strain evidence="4">4086291</strain>
    </source>
</reference>
<feature type="transmembrane region" description="Helical" evidence="2">
    <location>
        <begin position="213"/>
        <end position="237"/>
    </location>
</feature>
<proteinExistence type="predicted"/>
<feature type="compositionally biased region" description="Basic and acidic residues" evidence="1">
    <location>
        <begin position="253"/>
        <end position="263"/>
    </location>
</feature>
<feature type="signal peptide" evidence="3">
    <location>
        <begin position="1"/>
        <end position="28"/>
    </location>
</feature>
<feature type="chain" id="PRO_5012394631" evidence="3">
    <location>
        <begin position="29"/>
        <end position="462"/>
    </location>
</feature>
<gene>
    <name evidence="4" type="ORF">BU14_0345s0001</name>
</gene>
<keyword evidence="2" id="KW-1133">Transmembrane helix</keyword>
<evidence type="ECO:0000313" key="5">
    <source>
        <dbReference type="Proteomes" id="UP000218209"/>
    </source>
</evidence>
<evidence type="ECO:0000256" key="3">
    <source>
        <dbReference type="SAM" id="SignalP"/>
    </source>
</evidence>
<protein>
    <submittedName>
        <fullName evidence="4">Uncharacterized protein</fullName>
    </submittedName>
</protein>
<dbReference type="Proteomes" id="UP000218209">
    <property type="component" value="Unassembled WGS sequence"/>
</dbReference>
<keyword evidence="5" id="KW-1185">Reference proteome</keyword>